<gene>
    <name evidence="3" type="ORF">EYB31_17520</name>
</gene>
<dbReference type="RefSeq" id="WP_131014674.1">
    <property type="nucleotide sequence ID" value="NZ_SIRE01000012.1"/>
</dbReference>
<dbReference type="PANTHER" id="PTHR43228:SF1">
    <property type="entry name" value="TWO-COMPONENT RESPONSE REGULATOR ARR22"/>
    <property type="match status" value="1"/>
</dbReference>
<evidence type="ECO:0000313" key="3">
    <source>
        <dbReference type="EMBL" id="TBL77283.1"/>
    </source>
</evidence>
<dbReference type="SUPFAM" id="SSF52172">
    <property type="entry name" value="CheY-like"/>
    <property type="match status" value="1"/>
</dbReference>
<dbReference type="InterPro" id="IPR011006">
    <property type="entry name" value="CheY-like_superfamily"/>
</dbReference>
<dbReference type="SMART" id="SM00448">
    <property type="entry name" value="REC"/>
    <property type="match status" value="1"/>
</dbReference>
<dbReference type="GO" id="GO:0000160">
    <property type="term" value="P:phosphorelay signal transduction system"/>
    <property type="evidence" value="ECO:0007669"/>
    <property type="project" value="InterPro"/>
</dbReference>
<feature type="domain" description="Response regulatory" evidence="2">
    <location>
        <begin position="3"/>
        <end position="118"/>
    </location>
</feature>
<dbReference type="PROSITE" id="PS50110">
    <property type="entry name" value="RESPONSE_REGULATORY"/>
    <property type="match status" value="1"/>
</dbReference>
<dbReference type="EMBL" id="SIRE01000012">
    <property type="protein sequence ID" value="TBL77283.1"/>
    <property type="molecule type" value="Genomic_DNA"/>
</dbReference>
<dbReference type="AlphaFoldDB" id="A0A4V2J413"/>
<sequence>MAAVMVVDDTAFMRMVMRGILEGMGMDVAAEAQNGEEAVRLYEKIRPDLVTMDITMPEMDGIAALKQIRDMDPAAKIIMCSAMGQRDMVLEALRSGAQDFIVKPLQKDRVEQAIQKILQ</sequence>
<keyword evidence="1" id="KW-0597">Phosphoprotein</keyword>
<evidence type="ECO:0000259" key="2">
    <source>
        <dbReference type="PROSITE" id="PS50110"/>
    </source>
</evidence>
<reference evidence="3 4" key="1">
    <citation type="submission" date="2019-02" db="EMBL/GenBank/DDBJ databases">
        <title>Paenibacillus sp. nov., isolated from surface-sterilized tissue of Thalictrum simplex L.</title>
        <authorList>
            <person name="Tuo L."/>
        </authorList>
    </citation>
    <scope>NUCLEOTIDE SEQUENCE [LARGE SCALE GENOMIC DNA]</scope>
    <source>
        <strain evidence="3 4">N2SHLJ1</strain>
    </source>
</reference>
<evidence type="ECO:0000256" key="1">
    <source>
        <dbReference type="PROSITE-ProRule" id="PRU00169"/>
    </source>
</evidence>
<dbReference type="Pfam" id="PF00072">
    <property type="entry name" value="Response_reg"/>
    <property type="match status" value="1"/>
</dbReference>
<dbReference type="InterPro" id="IPR001789">
    <property type="entry name" value="Sig_transdc_resp-reg_receiver"/>
</dbReference>
<comment type="caution">
    <text evidence="3">The sequence shown here is derived from an EMBL/GenBank/DDBJ whole genome shotgun (WGS) entry which is preliminary data.</text>
</comment>
<name>A0A4V2J413_9BACL</name>
<dbReference type="OrthoDB" id="1769137at2"/>
<dbReference type="Proteomes" id="UP000293142">
    <property type="component" value="Unassembled WGS sequence"/>
</dbReference>
<dbReference type="InterPro" id="IPR052048">
    <property type="entry name" value="ST_Response_Regulator"/>
</dbReference>
<proteinExistence type="predicted"/>
<dbReference type="PANTHER" id="PTHR43228">
    <property type="entry name" value="TWO-COMPONENT RESPONSE REGULATOR"/>
    <property type="match status" value="1"/>
</dbReference>
<protein>
    <submittedName>
        <fullName evidence="3">Response regulator</fullName>
    </submittedName>
</protein>
<keyword evidence="4" id="KW-1185">Reference proteome</keyword>
<accession>A0A4V2J413</accession>
<evidence type="ECO:0000313" key="4">
    <source>
        <dbReference type="Proteomes" id="UP000293142"/>
    </source>
</evidence>
<dbReference type="Gene3D" id="3.40.50.2300">
    <property type="match status" value="1"/>
</dbReference>
<feature type="modified residue" description="4-aspartylphosphate" evidence="1">
    <location>
        <position position="53"/>
    </location>
</feature>
<organism evidence="3 4">
    <name type="scientific">Paenibacillus thalictri</name>
    <dbReference type="NCBI Taxonomy" id="2527873"/>
    <lineage>
        <taxon>Bacteria</taxon>
        <taxon>Bacillati</taxon>
        <taxon>Bacillota</taxon>
        <taxon>Bacilli</taxon>
        <taxon>Bacillales</taxon>
        <taxon>Paenibacillaceae</taxon>
        <taxon>Paenibacillus</taxon>
    </lineage>
</organism>